<dbReference type="PhylomeDB" id="A0A060T1L7"/>
<name>A0A060T1L7_BLAAD</name>
<dbReference type="GO" id="GO:0006888">
    <property type="term" value="P:endoplasmic reticulum to Golgi vesicle-mediated transport"/>
    <property type="evidence" value="ECO:0007669"/>
    <property type="project" value="InterPro"/>
</dbReference>
<evidence type="ECO:0000256" key="7">
    <source>
        <dbReference type="ARBA" id="ARBA00023034"/>
    </source>
</evidence>
<keyword evidence="4 11" id="KW-0812">Transmembrane</keyword>
<dbReference type="GO" id="GO:0006906">
    <property type="term" value="P:vesicle fusion"/>
    <property type="evidence" value="ECO:0007669"/>
    <property type="project" value="TreeGrafter"/>
</dbReference>
<evidence type="ECO:0000256" key="4">
    <source>
        <dbReference type="ARBA" id="ARBA00022692"/>
    </source>
</evidence>
<dbReference type="PIRSF" id="PIRSF027109">
    <property type="entry name" value="Golgi_SNARE"/>
    <property type="match status" value="1"/>
</dbReference>
<dbReference type="GO" id="GO:0048219">
    <property type="term" value="P:inter-Golgi cisterna vesicle-mediated transport"/>
    <property type="evidence" value="ECO:0007669"/>
    <property type="project" value="TreeGrafter"/>
</dbReference>
<proteinExistence type="inferred from homology"/>
<dbReference type="AlphaFoldDB" id="A0A060T1L7"/>
<dbReference type="GO" id="GO:0000139">
    <property type="term" value="C:Golgi membrane"/>
    <property type="evidence" value="ECO:0007669"/>
    <property type="project" value="UniProtKB-SubCell"/>
</dbReference>
<organism evidence="12">
    <name type="scientific">Blastobotrys adeninivorans</name>
    <name type="common">Yeast</name>
    <name type="synonym">Arxula adeninivorans</name>
    <dbReference type="NCBI Taxonomy" id="409370"/>
    <lineage>
        <taxon>Eukaryota</taxon>
        <taxon>Fungi</taxon>
        <taxon>Dikarya</taxon>
        <taxon>Ascomycota</taxon>
        <taxon>Saccharomycotina</taxon>
        <taxon>Dipodascomycetes</taxon>
        <taxon>Dipodascales</taxon>
        <taxon>Trichomonascaceae</taxon>
        <taxon>Blastobotrys</taxon>
    </lineage>
</organism>
<keyword evidence="6 11" id="KW-1133">Transmembrane helix</keyword>
<keyword evidence="8 9" id="KW-0472">Membrane</keyword>
<reference evidence="12" key="1">
    <citation type="submission" date="2014-02" db="EMBL/GenBank/DDBJ databases">
        <authorList>
            <person name="Genoscope - CEA"/>
        </authorList>
    </citation>
    <scope>NUCLEOTIDE SEQUENCE</scope>
    <source>
        <strain evidence="12">LS3</strain>
    </source>
</reference>
<evidence type="ECO:0000256" key="5">
    <source>
        <dbReference type="ARBA" id="ARBA00022927"/>
    </source>
</evidence>
<evidence type="ECO:0000256" key="6">
    <source>
        <dbReference type="ARBA" id="ARBA00022989"/>
    </source>
</evidence>
<evidence type="ECO:0000256" key="8">
    <source>
        <dbReference type="ARBA" id="ARBA00023136"/>
    </source>
</evidence>
<dbReference type="EMBL" id="HG937693">
    <property type="protein sequence ID" value="CDP35015.1"/>
    <property type="molecule type" value="Genomic_DNA"/>
</dbReference>
<feature type="coiled-coil region" evidence="10">
    <location>
        <begin position="79"/>
        <end position="106"/>
    </location>
</feature>
<evidence type="ECO:0000256" key="9">
    <source>
        <dbReference type="PIRNR" id="PIRNR027109"/>
    </source>
</evidence>
<sequence length="221" mass="24919">MATFAQARSQARALETKTESLLSDLSSFVQSVSSSATAEEVKTNKEIEDTLASREEVIATLTRAVDSDAHAPATKLHQLQRHKEVLQEHKAEFRRIKASLQQERNRTNLLTSVRSDIDSYRARSSTPGGQNEAEYMLNERSRIDNSHNLADTLLSQAYETRDDFVRQRASLANIQRRVFSTASHIPGLNTVISKINTRKKRDSVILALLIAACILFLFFMR</sequence>
<keyword evidence="5 9" id="KW-0653">Protein transport</keyword>
<evidence type="ECO:0000256" key="1">
    <source>
        <dbReference type="ARBA" id="ARBA00004409"/>
    </source>
</evidence>
<dbReference type="GO" id="GO:0005484">
    <property type="term" value="F:SNAP receptor activity"/>
    <property type="evidence" value="ECO:0007669"/>
    <property type="project" value="TreeGrafter"/>
</dbReference>
<comment type="similarity">
    <text evidence="2 9">Belongs to the GOSR1 family.</text>
</comment>
<evidence type="ECO:0000256" key="10">
    <source>
        <dbReference type="SAM" id="Coils"/>
    </source>
</evidence>
<evidence type="ECO:0000256" key="3">
    <source>
        <dbReference type="ARBA" id="ARBA00022448"/>
    </source>
</evidence>
<dbReference type="GO" id="GO:0005801">
    <property type="term" value="C:cis-Golgi network"/>
    <property type="evidence" value="ECO:0007669"/>
    <property type="project" value="InterPro"/>
</dbReference>
<protein>
    <recommendedName>
        <fullName evidence="9">Golgi SNAP receptor complex member 1</fullName>
    </recommendedName>
</protein>
<reference evidence="12" key="2">
    <citation type="submission" date="2014-06" db="EMBL/GenBank/DDBJ databases">
        <title>The complete genome of Blastobotrys (Arxula) adeninivorans LS3 - a yeast of biotechnological interest.</title>
        <authorList>
            <person name="Kunze G."/>
            <person name="Gaillardin C."/>
            <person name="Czernicka M."/>
            <person name="Durrens P."/>
            <person name="Martin T."/>
            <person name="Boer E."/>
            <person name="Gabaldon T."/>
            <person name="Cruz J."/>
            <person name="Talla E."/>
            <person name="Marck C."/>
            <person name="Goffeau A."/>
            <person name="Barbe V."/>
            <person name="Baret P."/>
            <person name="Baronian K."/>
            <person name="Beier S."/>
            <person name="Bleykasten C."/>
            <person name="Bode R."/>
            <person name="Casaregola S."/>
            <person name="Despons L."/>
            <person name="Fairhead C."/>
            <person name="Giersberg M."/>
            <person name="Gierski P."/>
            <person name="Hahnel U."/>
            <person name="Hartmann A."/>
            <person name="Jankowska D."/>
            <person name="Jubin C."/>
            <person name="Jung P."/>
            <person name="Lafontaine I."/>
            <person name="Leh-Louis V."/>
            <person name="Lemaire M."/>
            <person name="Marcet-Houben M."/>
            <person name="Mascher M."/>
            <person name="Morel G."/>
            <person name="Richard G.-F."/>
            <person name="Riechen J."/>
            <person name="Sacerdot C."/>
            <person name="Sarkar A."/>
            <person name="Savel G."/>
            <person name="Schacherer J."/>
            <person name="Sherman D."/>
            <person name="Straub M.-L."/>
            <person name="Stein N."/>
            <person name="Thierry A."/>
            <person name="Trautwein-Schult A."/>
            <person name="Westhof E."/>
            <person name="Worch S."/>
            <person name="Dujon B."/>
            <person name="Souciet J.-L."/>
            <person name="Wincker P."/>
            <person name="Scholz U."/>
            <person name="Neuveglise N."/>
        </authorList>
    </citation>
    <scope>NUCLEOTIDE SEQUENCE</scope>
    <source>
        <strain evidence="12">LS3</strain>
    </source>
</reference>
<dbReference type="GO" id="GO:0015031">
    <property type="term" value="P:protein transport"/>
    <property type="evidence" value="ECO:0007669"/>
    <property type="project" value="UniProtKB-KW"/>
</dbReference>
<dbReference type="PANTHER" id="PTHR21094">
    <property type="entry name" value="GOS-28 SNARE- RELATED"/>
    <property type="match status" value="1"/>
</dbReference>
<dbReference type="GO" id="GO:0031201">
    <property type="term" value="C:SNARE complex"/>
    <property type="evidence" value="ECO:0007669"/>
    <property type="project" value="TreeGrafter"/>
</dbReference>
<comment type="function">
    <text evidence="9">Involved in transport from the ER to the Golgi apparatus as well as in intra-Golgi transport. It belongs to a super-family of proteins called t-SNAREs or soluble NSF (N-ethylmaleimide-sensitive factor) attachment protein receptor.</text>
</comment>
<dbReference type="InterPro" id="IPR023601">
    <property type="entry name" value="Golgi_SNAP_su1"/>
</dbReference>
<dbReference type="Pfam" id="PF12352">
    <property type="entry name" value="V-SNARE_C"/>
    <property type="match status" value="1"/>
</dbReference>
<comment type="subunit">
    <text evidence="9">Component of several multiprotein Golgi SNARE complexes.</text>
</comment>
<keyword evidence="3 9" id="KW-0813">Transport</keyword>
<dbReference type="PANTHER" id="PTHR21094:SF2">
    <property type="entry name" value="GOLGI SNAP RECEPTOR COMPLEX MEMBER 1"/>
    <property type="match status" value="1"/>
</dbReference>
<gene>
    <name evidence="12" type="ORF">GNLVRS02_ARAD1C25696g</name>
</gene>
<feature type="transmembrane region" description="Helical" evidence="11">
    <location>
        <begin position="203"/>
        <end position="220"/>
    </location>
</feature>
<accession>A0A060T1L7</accession>
<dbReference type="GO" id="GO:0005797">
    <property type="term" value="C:Golgi medial cisterna"/>
    <property type="evidence" value="ECO:0007669"/>
    <property type="project" value="TreeGrafter"/>
</dbReference>
<keyword evidence="10" id="KW-0175">Coiled coil</keyword>
<evidence type="ECO:0000256" key="11">
    <source>
        <dbReference type="SAM" id="Phobius"/>
    </source>
</evidence>
<evidence type="ECO:0000256" key="2">
    <source>
        <dbReference type="ARBA" id="ARBA00008473"/>
    </source>
</evidence>
<comment type="subcellular location">
    <subcellularLocation>
        <location evidence="1">Golgi apparatus membrane</location>
        <topology evidence="1">Single-pass type IV membrane protein</topology>
    </subcellularLocation>
</comment>
<evidence type="ECO:0000313" key="12">
    <source>
        <dbReference type="EMBL" id="CDP35015.1"/>
    </source>
</evidence>
<keyword evidence="7 9" id="KW-0333">Golgi apparatus</keyword>
<keyword evidence="9" id="KW-0931">ER-Golgi transport</keyword>